<protein>
    <submittedName>
        <fullName evidence="3">Uncharacterized protein</fullName>
    </submittedName>
</protein>
<evidence type="ECO:0000256" key="1">
    <source>
        <dbReference type="SAM" id="MobiDB-lite"/>
    </source>
</evidence>
<sequence>TEHIETVIETKSNSIDPNILAAVLGGIALAIFSVNIIICYICKRRTKKTSKCKTPIESQSSFTHEELQRSLMQHLYHEQTNTISSTSTSSSSSKHSQSKSNDTSTTTTANANLLQLCSPPHTSNSSQSYMTRSNVAATALCFRNPHAAIQNNGDPVDYHFYETIPSENTNYNICATHSAFKPVLQSNSHTIRPFLPRTNIFYHPPGSTKQFYDTTPSAATTSAVLMPVCCHHHLSQCSTGTLRHHASSRIIPPPPPPPPMLTDEQTYMGSESIV</sequence>
<dbReference type="AlphaFoldDB" id="A0A821WUW2"/>
<name>A0A821WUW2_9BILA</name>
<feature type="non-terminal residue" evidence="3">
    <location>
        <position position="1"/>
    </location>
</feature>
<feature type="transmembrane region" description="Helical" evidence="2">
    <location>
        <begin position="19"/>
        <end position="41"/>
    </location>
</feature>
<keyword evidence="2" id="KW-0472">Membrane</keyword>
<dbReference type="EMBL" id="CAJOBR010020400">
    <property type="protein sequence ID" value="CAF4929095.1"/>
    <property type="molecule type" value="Genomic_DNA"/>
</dbReference>
<keyword evidence="2" id="KW-0812">Transmembrane</keyword>
<proteinExistence type="predicted"/>
<comment type="caution">
    <text evidence="3">The sequence shown here is derived from an EMBL/GenBank/DDBJ whole genome shotgun (WGS) entry which is preliminary data.</text>
</comment>
<evidence type="ECO:0000313" key="4">
    <source>
        <dbReference type="Proteomes" id="UP000663848"/>
    </source>
</evidence>
<organism evidence="3 4">
    <name type="scientific">Rotaria socialis</name>
    <dbReference type="NCBI Taxonomy" id="392032"/>
    <lineage>
        <taxon>Eukaryota</taxon>
        <taxon>Metazoa</taxon>
        <taxon>Spiralia</taxon>
        <taxon>Gnathifera</taxon>
        <taxon>Rotifera</taxon>
        <taxon>Eurotatoria</taxon>
        <taxon>Bdelloidea</taxon>
        <taxon>Philodinida</taxon>
        <taxon>Philodinidae</taxon>
        <taxon>Rotaria</taxon>
    </lineage>
</organism>
<accession>A0A821WUW2</accession>
<evidence type="ECO:0000313" key="3">
    <source>
        <dbReference type="EMBL" id="CAF4929095.1"/>
    </source>
</evidence>
<gene>
    <name evidence="3" type="ORF">QYT958_LOCUS31890</name>
</gene>
<keyword evidence="2" id="KW-1133">Transmembrane helix</keyword>
<reference evidence="3" key="1">
    <citation type="submission" date="2021-02" db="EMBL/GenBank/DDBJ databases">
        <authorList>
            <person name="Nowell W R."/>
        </authorList>
    </citation>
    <scope>NUCLEOTIDE SEQUENCE</scope>
</reference>
<dbReference type="Proteomes" id="UP000663848">
    <property type="component" value="Unassembled WGS sequence"/>
</dbReference>
<feature type="region of interest" description="Disordered" evidence="1">
    <location>
        <begin position="80"/>
        <end position="105"/>
    </location>
</feature>
<evidence type="ECO:0000256" key="2">
    <source>
        <dbReference type="SAM" id="Phobius"/>
    </source>
</evidence>